<dbReference type="PROSITE" id="PS50082">
    <property type="entry name" value="WD_REPEATS_2"/>
    <property type="match status" value="1"/>
</dbReference>
<comment type="caution">
    <text evidence="3">The sequence shown here is derived from an EMBL/GenBank/DDBJ whole genome shotgun (WGS) entry which is preliminary data.</text>
</comment>
<dbReference type="EMBL" id="JABXXO010000014">
    <property type="protein sequence ID" value="KAF7761019.1"/>
    <property type="molecule type" value="Genomic_DNA"/>
</dbReference>
<keyword evidence="1" id="KW-0853">WD repeat</keyword>
<organism evidence="3 4">
    <name type="scientific">Agaricus bisporus var. burnettii</name>
    <dbReference type="NCBI Taxonomy" id="192524"/>
    <lineage>
        <taxon>Eukaryota</taxon>
        <taxon>Fungi</taxon>
        <taxon>Dikarya</taxon>
        <taxon>Basidiomycota</taxon>
        <taxon>Agaricomycotina</taxon>
        <taxon>Agaricomycetes</taxon>
        <taxon>Agaricomycetidae</taxon>
        <taxon>Agaricales</taxon>
        <taxon>Agaricineae</taxon>
        <taxon>Agaricaceae</taxon>
        <taxon>Agaricus</taxon>
    </lineage>
</organism>
<dbReference type="SUPFAM" id="SSF81383">
    <property type="entry name" value="F-box domain"/>
    <property type="match status" value="1"/>
</dbReference>
<feature type="domain" description="F-box" evidence="2">
    <location>
        <begin position="1"/>
        <end position="47"/>
    </location>
</feature>
<protein>
    <recommendedName>
        <fullName evidence="2">F-box domain-containing protein</fullName>
    </recommendedName>
</protein>
<dbReference type="SUPFAM" id="SSF101908">
    <property type="entry name" value="Putative isomerase YbhE"/>
    <property type="match status" value="1"/>
</dbReference>
<dbReference type="AlphaFoldDB" id="A0A8H7EWE1"/>
<accession>A0A8H7EWE1</accession>
<dbReference type="InterPro" id="IPR001810">
    <property type="entry name" value="F-box_dom"/>
</dbReference>
<evidence type="ECO:0000259" key="2">
    <source>
        <dbReference type="PROSITE" id="PS50181"/>
    </source>
</evidence>
<dbReference type="InterPro" id="IPR036047">
    <property type="entry name" value="F-box-like_dom_sf"/>
</dbReference>
<dbReference type="InterPro" id="IPR001680">
    <property type="entry name" value="WD40_rpt"/>
</dbReference>
<dbReference type="PROSITE" id="PS50181">
    <property type="entry name" value="FBOX"/>
    <property type="match status" value="1"/>
</dbReference>
<proteinExistence type="predicted"/>
<reference evidence="3 4" key="1">
    <citation type="journal article" name="Sci. Rep.">
        <title>Telomere-to-telomere assembled and centromere annotated genomes of the two main subspecies of the button mushroom Agaricus bisporus reveal especially polymorphic chromosome ends.</title>
        <authorList>
            <person name="Sonnenberg A.S.M."/>
            <person name="Sedaghat-Telgerd N."/>
            <person name="Lavrijssen B."/>
            <person name="Ohm R.A."/>
            <person name="Hendrickx P.M."/>
            <person name="Scholtmeijer K."/>
            <person name="Baars J.J.P."/>
            <person name="van Peer A."/>
        </authorList>
    </citation>
    <scope>NUCLEOTIDE SEQUENCE [LARGE SCALE GENOMIC DNA]</scope>
    <source>
        <strain evidence="3 4">H119_p4</strain>
    </source>
</reference>
<feature type="repeat" description="WD" evidence="1">
    <location>
        <begin position="101"/>
        <end position="142"/>
    </location>
</feature>
<evidence type="ECO:0000313" key="3">
    <source>
        <dbReference type="EMBL" id="KAF7761019.1"/>
    </source>
</evidence>
<evidence type="ECO:0000313" key="4">
    <source>
        <dbReference type="Proteomes" id="UP000629468"/>
    </source>
</evidence>
<dbReference type="Proteomes" id="UP000629468">
    <property type="component" value="Unassembled WGS sequence"/>
</dbReference>
<dbReference type="Gene3D" id="2.130.10.10">
    <property type="entry name" value="YVTN repeat-like/Quinoprotein amine dehydrogenase"/>
    <property type="match status" value="1"/>
</dbReference>
<dbReference type="InterPro" id="IPR015943">
    <property type="entry name" value="WD40/YVTN_repeat-like_dom_sf"/>
</dbReference>
<sequence length="399" mass="45287">MLSNLPPEIVTEIVSYLPYANILILRKAFTCEDLHDATNAHAIWLNLAKEYIAQNPHSDLTNTQSLGSLTADQIRGQFEKRLIVDHVWQLSNQIYPSLKRIGGPSSAITTIRIAPGGRWLFAGTDEYSVYYWDLDANNPELVLLAPSHGAGNTPGAYKIVAAIDFLVERSDPLSGFIIAWAERDSVFDRDCRTSGEFLHLWDVIPQENGMLIAKHLKTIPLPYNGFSTKLSFNDRLVARTMEGRVDVYWWRECTETSLVRCTVQFKKKPLITNVCVIGCDGLLVFTRYQDRHKAQFFALEPESSEISQYGKVISDATKMWSFRFSCKYHGCEISRPYFDGKTYHQIIAMHNGIFSLTIPASRPDEPSLTKVLDFDLHQRESDARIYGLGLNKGYCRCND</sequence>
<evidence type="ECO:0000256" key="1">
    <source>
        <dbReference type="PROSITE-ProRule" id="PRU00221"/>
    </source>
</evidence>
<name>A0A8H7EWE1_AGABI</name>
<gene>
    <name evidence="3" type="ORF">Agabi119p4_10428</name>
</gene>